<accession>C0EK70</accession>
<comment type="caution">
    <text evidence="1">The sequence shown here is derived from an EMBL/GenBank/DDBJ whole genome shotgun (WGS) entry which is preliminary data.</text>
</comment>
<proteinExistence type="predicted"/>
<evidence type="ECO:0008006" key="3">
    <source>
        <dbReference type="Google" id="ProtNLM"/>
    </source>
</evidence>
<gene>
    <name evidence="1" type="ORF">NEIFLAOT_00312</name>
</gene>
<name>C0EK70_NEIFL</name>
<evidence type="ECO:0000313" key="1">
    <source>
        <dbReference type="EMBL" id="EEG34693.1"/>
    </source>
</evidence>
<reference evidence="1 2" key="1">
    <citation type="submission" date="2009-01" db="EMBL/GenBank/DDBJ databases">
        <authorList>
            <person name="Fulton L."/>
            <person name="Clifton S."/>
            <person name="Chinwalla A.T."/>
            <person name="Mitreva M."/>
            <person name="Sodergren E."/>
            <person name="Weinstock G."/>
            <person name="Clifton S."/>
            <person name="Dooling D.J."/>
            <person name="Fulton B."/>
            <person name="Minx P."/>
            <person name="Pepin K.H."/>
            <person name="Johnson M."/>
            <person name="Bhonagiri V."/>
            <person name="Nash W.E."/>
            <person name="Mardis E.R."/>
            <person name="Wilson R.K."/>
        </authorList>
    </citation>
    <scope>NUCLEOTIDE SEQUENCE [LARGE SCALE GENOMIC DNA]</scope>
    <source>
        <strain evidence="1 2">NRL30031/H210</strain>
    </source>
</reference>
<sequence>MGQAVDADTARQYYQRSADLGNLVAYQKLLSDSALNNQQNYELLNSFKSID</sequence>
<protein>
    <recommendedName>
        <fullName evidence="3">Sel1 repeat protein</fullName>
    </recommendedName>
</protein>
<dbReference type="EMBL" id="ACEN01000005">
    <property type="protein sequence ID" value="EEG34693.1"/>
    <property type="molecule type" value="Genomic_DNA"/>
</dbReference>
<dbReference type="Proteomes" id="UP000004457">
    <property type="component" value="Unassembled WGS sequence"/>
</dbReference>
<keyword evidence="2" id="KW-1185">Reference proteome</keyword>
<dbReference type="AlphaFoldDB" id="C0EK70"/>
<organism evidence="1 2">
    <name type="scientific">Neisseria flavescens NRL30031/H210</name>
    <dbReference type="NCBI Taxonomy" id="546264"/>
    <lineage>
        <taxon>Bacteria</taxon>
        <taxon>Pseudomonadati</taxon>
        <taxon>Pseudomonadota</taxon>
        <taxon>Betaproteobacteria</taxon>
        <taxon>Neisseriales</taxon>
        <taxon>Neisseriaceae</taxon>
        <taxon>Neisseria</taxon>
    </lineage>
</organism>
<evidence type="ECO:0000313" key="2">
    <source>
        <dbReference type="Proteomes" id="UP000004457"/>
    </source>
</evidence>